<dbReference type="InterPro" id="IPR003346">
    <property type="entry name" value="Transposase_20"/>
</dbReference>
<feature type="domain" description="Transposase IS116/IS110/IS902 C-terminal" evidence="2">
    <location>
        <begin position="226"/>
        <end position="303"/>
    </location>
</feature>
<name>A0ABT8SGT9_9BURK</name>
<dbReference type="PANTHER" id="PTHR33055">
    <property type="entry name" value="TRANSPOSASE FOR INSERTION SEQUENCE ELEMENT IS1111A"/>
    <property type="match status" value="1"/>
</dbReference>
<organism evidence="3 4">
    <name type="scientific">Variovorax ginsengisoli</name>
    <dbReference type="NCBI Taxonomy" id="363844"/>
    <lineage>
        <taxon>Bacteria</taxon>
        <taxon>Pseudomonadati</taxon>
        <taxon>Pseudomonadota</taxon>
        <taxon>Betaproteobacteria</taxon>
        <taxon>Burkholderiales</taxon>
        <taxon>Comamonadaceae</taxon>
        <taxon>Variovorax</taxon>
    </lineage>
</organism>
<dbReference type="Pfam" id="PF02371">
    <property type="entry name" value="Transposase_20"/>
    <property type="match status" value="1"/>
</dbReference>
<accession>A0ABT8SGT9</accession>
<protein>
    <submittedName>
        <fullName evidence="3">IS110 family transposase</fullName>
    </submittedName>
</protein>
<gene>
    <name evidence="3" type="ORF">Q2T77_34690</name>
</gene>
<keyword evidence="1" id="KW-0175">Coiled coil</keyword>
<evidence type="ECO:0000313" key="3">
    <source>
        <dbReference type="EMBL" id="MDO1537407.1"/>
    </source>
</evidence>
<evidence type="ECO:0000256" key="1">
    <source>
        <dbReference type="SAM" id="Coils"/>
    </source>
</evidence>
<dbReference type="PANTHER" id="PTHR33055:SF3">
    <property type="entry name" value="PUTATIVE TRANSPOSASE FOR IS117-RELATED"/>
    <property type="match status" value="1"/>
</dbReference>
<feature type="coiled-coil region" evidence="1">
    <location>
        <begin position="188"/>
        <end position="218"/>
    </location>
</feature>
<keyword evidence="4" id="KW-1185">Reference proteome</keyword>
<dbReference type="Proteomes" id="UP001169027">
    <property type="component" value="Unassembled WGS sequence"/>
</dbReference>
<reference evidence="3" key="1">
    <citation type="submission" date="2023-06" db="EMBL/GenBank/DDBJ databases">
        <authorList>
            <person name="Jiang Y."/>
            <person name="Liu Q."/>
        </authorList>
    </citation>
    <scope>NUCLEOTIDE SEQUENCE</scope>
    <source>
        <strain evidence="3">CGMCC 1.12090</strain>
    </source>
</reference>
<dbReference type="EMBL" id="JAUKVY010000040">
    <property type="protein sequence ID" value="MDO1537407.1"/>
    <property type="molecule type" value="Genomic_DNA"/>
</dbReference>
<dbReference type="NCBIfam" id="NF033542">
    <property type="entry name" value="transpos_IS110"/>
    <property type="match status" value="1"/>
</dbReference>
<proteinExistence type="predicted"/>
<dbReference type="InterPro" id="IPR047650">
    <property type="entry name" value="Transpos_IS110"/>
</dbReference>
<evidence type="ECO:0000259" key="2">
    <source>
        <dbReference type="Pfam" id="PF02371"/>
    </source>
</evidence>
<sequence>MSFELGDKQWKLSVGDGRNTVSRFTISAGDQVAVTDCIVRAGKRFKTPACAQVHTCYEAGRDGWWLHRWLSELGVDNIVVDAASIEVNRRARRAKTDRLDADKLQTMLVRHHRGERVWSVLREPSKSDEDERREPRELERLIHERTSHTNRIGSLLVLHNLRPRVHIGGRDWSTWWAQHGEQLGRKLCAEIERELARLQLVKEQVRQIEAARRIALQQGEKPMVAQLMRLCGIGETGAWVLVHEIFGWRRFANRRELANCLGLAPTPYASGDSQVEQGISKAGNRRARTLLVELAWGWLRLQPGSAIARWFNKRFAGEGARMRRVGIVALARRLAIALWRFLQDGEIPAGAQMKVVQT</sequence>
<evidence type="ECO:0000313" key="4">
    <source>
        <dbReference type="Proteomes" id="UP001169027"/>
    </source>
</evidence>
<comment type="caution">
    <text evidence="3">The sequence shown here is derived from an EMBL/GenBank/DDBJ whole genome shotgun (WGS) entry which is preliminary data.</text>
</comment>